<dbReference type="Proteomes" id="UP001303473">
    <property type="component" value="Unassembled WGS sequence"/>
</dbReference>
<accession>A0AAN6N8G0</accession>
<feature type="region of interest" description="Disordered" evidence="1">
    <location>
        <begin position="293"/>
        <end position="358"/>
    </location>
</feature>
<proteinExistence type="predicted"/>
<feature type="region of interest" description="Disordered" evidence="1">
    <location>
        <begin position="30"/>
        <end position="135"/>
    </location>
</feature>
<protein>
    <submittedName>
        <fullName evidence="2">Uncharacterized protein</fullName>
    </submittedName>
</protein>
<comment type="caution">
    <text evidence="2">The sequence shown here is derived from an EMBL/GenBank/DDBJ whole genome shotgun (WGS) entry which is preliminary data.</text>
</comment>
<evidence type="ECO:0000313" key="3">
    <source>
        <dbReference type="Proteomes" id="UP001303473"/>
    </source>
</evidence>
<feature type="compositionally biased region" description="Low complexity" evidence="1">
    <location>
        <begin position="157"/>
        <end position="182"/>
    </location>
</feature>
<dbReference type="EMBL" id="MU853787">
    <property type="protein sequence ID" value="KAK3941086.1"/>
    <property type="molecule type" value="Genomic_DNA"/>
</dbReference>
<dbReference type="AlphaFoldDB" id="A0AAN6N8G0"/>
<gene>
    <name evidence="2" type="ORF">QBC46DRAFT_109802</name>
</gene>
<sequence>MAVGFDMFEKKLDRKLERLEKFFSKKKRADVRDSIVAGSRPSTPLPLYTKSEPGFQAFPQPSYLKPTSTRMVARDEVVFTPKSGRRTQSLPESSPTPNRMSLTPSTHETQPSPTSKLLDQFPRIPNRSSSLGPRHGTASLAELLEFSFTDRPRNSEDSSVSPRSRSGSIAKSSTRASSVSVSPKARISRRQLDGLQDSRSAVHQNGLDTPPPSAGKNQSFALMQPDYQKRLPIVVPRPNLTPEPSPRLIPLAEPTLNRLQLDHMPGSERPKSLDTAPDAPREILTALHKSISDTTLSSLSTPPNPAPVLKEPSFSDFLSLSDDDIADGHPVTTPGDSHAQPSALTNPPSCSLPPDPPVFLSSLQASNGERLLTLPPPLATRPVAAAAYEAARIAARYKFDLVYVVNLWPSHLGCSQHRPVSKQSSTSSLSACATLVTPSTPVSSQRTGVTLDQFVDGQVPVVCDNRRIGLTGRLLAAYGLPSLSSPFRVSAPVHRKVLRAEGWLEFRARPGENERFSRGYSCSFYAGYSPDERWQPGSADNESGSGLEAKSKRYQERKANRGIVFAAYRKPRPDGTELSTGPEELDALREDAETLVNMLIDIYMTHRQKRLAALQGCISGETGPLPTPPTPAFAF</sequence>
<evidence type="ECO:0000256" key="1">
    <source>
        <dbReference type="SAM" id="MobiDB-lite"/>
    </source>
</evidence>
<keyword evidence="3" id="KW-1185">Reference proteome</keyword>
<feature type="compositionally biased region" description="Polar residues" evidence="1">
    <location>
        <begin position="86"/>
        <end position="117"/>
    </location>
</feature>
<reference evidence="3" key="1">
    <citation type="journal article" date="2023" name="Mol. Phylogenet. Evol.">
        <title>Genome-scale phylogeny and comparative genomics of the fungal order Sordariales.</title>
        <authorList>
            <person name="Hensen N."/>
            <person name="Bonometti L."/>
            <person name="Westerberg I."/>
            <person name="Brannstrom I.O."/>
            <person name="Guillou S."/>
            <person name="Cros-Aarteil S."/>
            <person name="Calhoun S."/>
            <person name="Haridas S."/>
            <person name="Kuo A."/>
            <person name="Mondo S."/>
            <person name="Pangilinan J."/>
            <person name="Riley R."/>
            <person name="LaButti K."/>
            <person name="Andreopoulos B."/>
            <person name="Lipzen A."/>
            <person name="Chen C."/>
            <person name="Yan M."/>
            <person name="Daum C."/>
            <person name="Ng V."/>
            <person name="Clum A."/>
            <person name="Steindorff A."/>
            <person name="Ohm R.A."/>
            <person name="Martin F."/>
            <person name="Silar P."/>
            <person name="Natvig D.O."/>
            <person name="Lalanne C."/>
            <person name="Gautier V."/>
            <person name="Ament-Velasquez S.L."/>
            <person name="Kruys A."/>
            <person name="Hutchinson M.I."/>
            <person name="Powell A.J."/>
            <person name="Barry K."/>
            <person name="Miller A.N."/>
            <person name="Grigoriev I.V."/>
            <person name="Debuchy R."/>
            <person name="Gladieux P."/>
            <person name="Hiltunen Thoren M."/>
            <person name="Johannesson H."/>
        </authorList>
    </citation>
    <scope>NUCLEOTIDE SEQUENCE [LARGE SCALE GENOMIC DNA]</scope>
    <source>
        <strain evidence="3">CBS 340.73</strain>
    </source>
</reference>
<feature type="region of interest" description="Disordered" evidence="1">
    <location>
        <begin position="151"/>
        <end position="196"/>
    </location>
</feature>
<evidence type="ECO:0000313" key="2">
    <source>
        <dbReference type="EMBL" id="KAK3941086.1"/>
    </source>
</evidence>
<name>A0AAN6N8G0_9PEZI</name>
<organism evidence="2 3">
    <name type="scientific">Diplogelasinospora grovesii</name>
    <dbReference type="NCBI Taxonomy" id="303347"/>
    <lineage>
        <taxon>Eukaryota</taxon>
        <taxon>Fungi</taxon>
        <taxon>Dikarya</taxon>
        <taxon>Ascomycota</taxon>
        <taxon>Pezizomycotina</taxon>
        <taxon>Sordariomycetes</taxon>
        <taxon>Sordariomycetidae</taxon>
        <taxon>Sordariales</taxon>
        <taxon>Diplogelasinosporaceae</taxon>
        <taxon>Diplogelasinospora</taxon>
    </lineage>
</organism>